<dbReference type="InterPro" id="IPR025969">
    <property type="entry name" value="ABA_GPCR_dom"/>
</dbReference>
<proteinExistence type="predicted"/>
<dbReference type="InterPro" id="IPR022535">
    <property type="entry name" value="Golgi_pH-regulator_cons_dom"/>
</dbReference>
<feature type="compositionally biased region" description="Polar residues" evidence="5">
    <location>
        <begin position="1"/>
        <end position="13"/>
    </location>
</feature>
<keyword evidence="4 6" id="KW-0472">Membrane</keyword>
<sequence length="596" mass="63175">MGYPSDTTHSCATGSGSGSGSDSCTLAPLPTTLGTFVSLSPFIATFAIVSLVVARRVFPRLSLAQTSISNDDGEDHILPSSAPASLRQAHAEHAARSPRRRVAAWTFAATLGLTAVLAELILAEISELVSPHARTVALRFTVPTLLVLLVVVIPLLELRSVVAGSGWSFQRSARGRVPRVAWGLLGALFAGWLFIFWSVGRVVTAETTAWAAAGEEAAFDSTGMTIGRAAVGRGGESVAAMLRSGRLARACLERIGVIGILLMALLSGFASVSSPWHAFAEQRAFRRRPVTEADVARKQAGLEATSEMLATKRHRLRTLQRRVEEAAAGNSGNGGGGGLVGKMLGSLKGMGSSEASEIKGLGLEIKGLEAMEANLAGSLAVLRTRQAEHKRDGTVMGMALAVPRYGFSVYCVYRILATTLTTVRRAYYPGASFSSSDPINRFLGLLAKHWDPKLDQMAWARQISFLLSGVILAASANSALQTFHLFAKWAPGLLYQAQANLALLVGQIAATYVISSAMLLRSNLPREVGRSVGDALESALEPGFVDRWFEGWFLVASAVTLAGIWVGRKLAGGGFVGDDDFSDDGFGGEELGQKRC</sequence>
<feature type="domain" description="Abscisic acid G-protein coupled receptor-like" evidence="7">
    <location>
        <begin position="391"/>
        <end position="569"/>
    </location>
</feature>
<dbReference type="GO" id="GO:0016020">
    <property type="term" value="C:membrane"/>
    <property type="evidence" value="ECO:0007669"/>
    <property type="project" value="UniProtKB-SubCell"/>
</dbReference>
<evidence type="ECO:0000256" key="3">
    <source>
        <dbReference type="ARBA" id="ARBA00022989"/>
    </source>
</evidence>
<name>A0AAE0XFM4_9PEZI</name>
<gene>
    <name evidence="9" type="ORF">B0T22DRAFT_486156</name>
</gene>
<evidence type="ECO:0000313" key="9">
    <source>
        <dbReference type="EMBL" id="KAK3692182.1"/>
    </source>
</evidence>
<accession>A0AAE0XFM4</accession>
<evidence type="ECO:0000259" key="8">
    <source>
        <dbReference type="Pfam" id="PF12537"/>
    </source>
</evidence>
<dbReference type="PANTHER" id="PTHR15948:SF0">
    <property type="entry name" value="GOLGI PH REGULATOR A-RELATED"/>
    <property type="match status" value="1"/>
</dbReference>
<dbReference type="Proteomes" id="UP001270362">
    <property type="component" value="Unassembled WGS sequence"/>
</dbReference>
<keyword evidence="3 6" id="KW-1133">Transmembrane helix</keyword>
<comment type="subcellular location">
    <subcellularLocation>
        <location evidence="1">Membrane</location>
        <topology evidence="1">Multi-pass membrane protein</topology>
    </subcellularLocation>
</comment>
<feature type="transmembrane region" description="Helical" evidence="6">
    <location>
        <begin position="463"/>
        <end position="487"/>
    </location>
</feature>
<organism evidence="9 10">
    <name type="scientific">Podospora appendiculata</name>
    <dbReference type="NCBI Taxonomy" id="314037"/>
    <lineage>
        <taxon>Eukaryota</taxon>
        <taxon>Fungi</taxon>
        <taxon>Dikarya</taxon>
        <taxon>Ascomycota</taxon>
        <taxon>Pezizomycotina</taxon>
        <taxon>Sordariomycetes</taxon>
        <taxon>Sordariomycetidae</taxon>
        <taxon>Sordariales</taxon>
        <taxon>Podosporaceae</taxon>
        <taxon>Podospora</taxon>
    </lineage>
</organism>
<evidence type="ECO:0000313" key="10">
    <source>
        <dbReference type="Proteomes" id="UP001270362"/>
    </source>
</evidence>
<comment type="caution">
    <text evidence="9">The sequence shown here is derived from an EMBL/GenBank/DDBJ whole genome shotgun (WGS) entry which is preliminary data.</text>
</comment>
<feature type="transmembrane region" description="Helical" evidence="6">
    <location>
        <begin position="179"/>
        <end position="199"/>
    </location>
</feature>
<dbReference type="PANTHER" id="PTHR15948">
    <property type="entry name" value="G-PROTEIN COUPLED RECEPTOR 89-RELATED"/>
    <property type="match status" value="1"/>
</dbReference>
<feature type="transmembrane region" description="Helical" evidence="6">
    <location>
        <begin position="36"/>
        <end position="54"/>
    </location>
</feature>
<evidence type="ECO:0000256" key="1">
    <source>
        <dbReference type="ARBA" id="ARBA00004141"/>
    </source>
</evidence>
<feature type="transmembrane region" description="Helical" evidence="6">
    <location>
        <begin position="255"/>
        <end position="279"/>
    </location>
</feature>
<evidence type="ECO:0000259" key="7">
    <source>
        <dbReference type="Pfam" id="PF12430"/>
    </source>
</evidence>
<protein>
    <submittedName>
        <fullName evidence="9">G protein-coupled receptor</fullName>
    </submittedName>
</protein>
<reference evidence="9" key="1">
    <citation type="journal article" date="2023" name="Mol. Phylogenet. Evol.">
        <title>Genome-scale phylogeny and comparative genomics of the fungal order Sordariales.</title>
        <authorList>
            <person name="Hensen N."/>
            <person name="Bonometti L."/>
            <person name="Westerberg I."/>
            <person name="Brannstrom I.O."/>
            <person name="Guillou S."/>
            <person name="Cros-Aarteil S."/>
            <person name="Calhoun S."/>
            <person name="Haridas S."/>
            <person name="Kuo A."/>
            <person name="Mondo S."/>
            <person name="Pangilinan J."/>
            <person name="Riley R."/>
            <person name="LaButti K."/>
            <person name="Andreopoulos B."/>
            <person name="Lipzen A."/>
            <person name="Chen C."/>
            <person name="Yan M."/>
            <person name="Daum C."/>
            <person name="Ng V."/>
            <person name="Clum A."/>
            <person name="Steindorff A."/>
            <person name="Ohm R.A."/>
            <person name="Martin F."/>
            <person name="Silar P."/>
            <person name="Natvig D.O."/>
            <person name="Lalanne C."/>
            <person name="Gautier V."/>
            <person name="Ament-Velasquez S.L."/>
            <person name="Kruys A."/>
            <person name="Hutchinson M.I."/>
            <person name="Powell A.J."/>
            <person name="Barry K."/>
            <person name="Miller A.N."/>
            <person name="Grigoriev I.V."/>
            <person name="Debuchy R."/>
            <person name="Gladieux P."/>
            <person name="Hiltunen Thoren M."/>
            <person name="Johannesson H."/>
        </authorList>
    </citation>
    <scope>NUCLEOTIDE SEQUENCE</scope>
    <source>
        <strain evidence="9">CBS 314.62</strain>
    </source>
</reference>
<dbReference type="AlphaFoldDB" id="A0AAE0XFM4"/>
<dbReference type="Pfam" id="PF12430">
    <property type="entry name" value="ABA_GPCR"/>
    <property type="match status" value="1"/>
</dbReference>
<dbReference type="Pfam" id="PF12537">
    <property type="entry name" value="GPHR_N"/>
    <property type="match status" value="1"/>
</dbReference>
<reference evidence="9" key="2">
    <citation type="submission" date="2023-06" db="EMBL/GenBank/DDBJ databases">
        <authorList>
            <consortium name="Lawrence Berkeley National Laboratory"/>
            <person name="Haridas S."/>
            <person name="Hensen N."/>
            <person name="Bonometti L."/>
            <person name="Westerberg I."/>
            <person name="Brannstrom I.O."/>
            <person name="Guillou S."/>
            <person name="Cros-Aarteil S."/>
            <person name="Calhoun S."/>
            <person name="Kuo A."/>
            <person name="Mondo S."/>
            <person name="Pangilinan J."/>
            <person name="Riley R."/>
            <person name="Labutti K."/>
            <person name="Andreopoulos B."/>
            <person name="Lipzen A."/>
            <person name="Chen C."/>
            <person name="Yanf M."/>
            <person name="Daum C."/>
            <person name="Ng V."/>
            <person name="Clum A."/>
            <person name="Steindorff A."/>
            <person name="Ohm R."/>
            <person name="Martin F."/>
            <person name="Silar P."/>
            <person name="Natvig D."/>
            <person name="Lalanne C."/>
            <person name="Gautier V."/>
            <person name="Ament-Velasquez S.L."/>
            <person name="Kruys A."/>
            <person name="Hutchinson M.I."/>
            <person name="Powell A.J."/>
            <person name="Barry K."/>
            <person name="Miller A.N."/>
            <person name="Grigoriev I.V."/>
            <person name="Debuchy R."/>
            <person name="Gladieux P."/>
            <person name="Thoren M.H."/>
            <person name="Johannesson H."/>
        </authorList>
    </citation>
    <scope>NUCLEOTIDE SEQUENCE</scope>
    <source>
        <strain evidence="9">CBS 314.62</strain>
    </source>
</reference>
<feature type="transmembrane region" description="Helical" evidence="6">
    <location>
        <begin position="102"/>
        <end position="125"/>
    </location>
</feature>
<keyword evidence="9" id="KW-0675">Receptor</keyword>
<evidence type="ECO:0000256" key="2">
    <source>
        <dbReference type="ARBA" id="ARBA00022692"/>
    </source>
</evidence>
<feature type="domain" description="Golgi pH regulator conserved" evidence="8">
    <location>
        <begin position="248"/>
        <end position="316"/>
    </location>
</feature>
<feature type="region of interest" description="Disordered" evidence="5">
    <location>
        <begin position="1"/>
        <end position="23"/>
    </location>
</feature>
<dbReference type="InterPro" id="IPR015672">
    <property type="entry name" value="GPHR/GTG"/>
</dbReference>
<feature type="transmembrane region" description="Helical" evidence="6">
    <location>
        <begin position="137"/>
        <end position="158"/>
    </location>
</feature>
<feature type="transmembrane region" description="Helical" evidence="6">
    <location>
        <begin position="499"/>
        <end position="520"/>
    </location>
</feature>
<keyword evidence="2 6" id="KW-0812">Transmembrane</keyword>
<evidence type="ECO:0000256" key="4">
    <source>
        <dbReference type="ARBA" id="ARBA00023136"/>
    </source>
</evidence>
<evidence type="ECO:0000256" key="6">
    <source>
        <dbReference type="SAM" id="Phobius"/>
    </source>
</evidence>
<evidence type="ECO:0000256" key="5">
    <source>
        <dbReference type="SAM" id="MobiDB-lite"/>
    </source>
</evidence>
<dbReference type="EMBL" id="JAULSO010000001">
    <property type="protein sequence ID" value="KAK3692182.1"/>
    <property type="molecule type" value="Genomic_DNA"/>
</dbReference>
<keyword evidence="10" id="KW-1185">Reference proteome</keyword>